<dbReference type="Proteomes" id="UP000006250">
    <property type="component" value="Unassembled WGS sequence"/>
</dbReference>
<protein>
    <submittedName>
        <fullName evidence="1">Uncharacterized protein</fullName>
    </submittedName>
</protein>
<proteinExistence type="predicted"/>
<organism evidence="1 2">
    <name type="scientific">Solidesulfovibrio fructosivorans JJ]</name>
    <dbReference type="NCBI Taxonomy" id="596151"/>
    <lineage>
        <taxon>Bacteria</taxon>
        <taxon>Pseudomonadati</taxon>
        <taxon>Thermodesulfobacteriota</taxon>
        <taxon>Desulfovibrionia</taxon>
        <taxon>Desulfovibrionales</taxon>
        <taxon>Desulfovibrionaceae</taxon>
        <taxon>Solidesulfovibrio</taxon>
    </lineage>
</organism>
<evidence type="ECO:0000313" key="1">
    <source>
        <dbReference type="EMBL" id="EFL52013.1"/>
    </source>
</evidence>
<dbReference type="STRING" id="596151.DesfrDRAFT_1182"/>
<reference evidence="1 2" key="1">
    <citation type="submission" date="2010-08" db="EMBL/GenBank/DDBJ databases">
        <title>The draft genome of Desulfovibrio fructosovorans JJ.</title>
        <authorList>
            <consortium name="US DOE Joint Genome Institute (JGI-PGF)"/>
            <person name="Lucas S."/>
            <person name="Copeland A."/>
            <person name="Lapidus A."/>
            <person name="Cheng J.-F."/>
            <person name="Bruce D."/>
            <person name="Goodwin L."/>
            <person name="Pitluck S."/>
            <person name="Land M.L."/>
            <person name="Hauser L."/>
            <person name="Chang Y.-J."/>
            <person name="Jeffries C."/>
            <person name="Wall J.D."/>
            <person name="Stahl D.A."/>
            <person name="Arkin A.P."/>
            <person name="Dehal P."/>
            <person name="Stolyar S.M."/>
            <person name="Hazen T.C."/>
            <person name="Woyke T.J."/>
        </authorList>
    </citation>
    <scope>NUCLEOTIDE SEQUENCE [LARGE SCALE GENOMIC DNA]</scope>
    <source>
        <strain evidence="1 2">JJ</strain>
    </source>
</reference>
<dbReference type="AlphaFoldDB" id="E1JU83"/>
<name>E1JU83_SOLFR</name>
<dbReference type="EMBL" id="AECZ01000006">
    <property type="protein sequence ID" value="EFL52013.1"/>
    <property type="molecule type" value="Genomic_DNA"/>
</dbReference>
<evidence type="ECO:0000313" key="2">
    <source>
        <dbReference type="Proteomes" id="UP000006250"/>
    </source>
</evidence>
<dbReference type="RefSeq" id="WP_005992031.1">
    <property type="nucleotide sequence ID" value="NZ_AECZ01000006.1"/>
</dbReference>
<gene>
    <name evidence="1" type="ORF">DesfrDRAFT_1182</name>
</gene>
<accession>E1JU83</accession>
<sequence length="73" mass="7976">MDALPIEVREELRRMPPATTAEDATALARGLARNGLRALRSGIQGRETETRQVAATVAAAGIRLVEYCNQDWP</sequence>
<comment type="caution">
    <text evidence="1">The sequence shown here is derived from an EMBL/GenBank/DDBJ whole genome shotgun (WGS) entry which is preliminary data.</text>
</comment>
<keyword evidence="2" id="KW-1185">Reference proteome</keyword>